<dbReference type="Gene3D" id="3.80.10.10">
    <property type="entry name" value="Ribonuclease Inhibitor"/>
    <property type="match status" value="2"/>
</dbReference>
<dbReference type="KEGG" id="lsm:121127581"/>
<dbReference type="SUPFAM" id="SSF52058">
    <property type="entry name" value="L domain-like"/>
    <property type="match status" value="1"/>
</dbReference>
<dbReference type="InterPro" id="IPR001611">
    <property type="entry name" value="Leu-rich_rpt"/>
</dbReference>
<evidence type="ECO:0000313" key="1">
    <source>
        <dbReference type="EMBL" id="CDW48173.1"/>
    </source>
</evidence>
<name>A0A0K2VCA8_LEPSM</name>
<dbReference type="SUPFAM" id="SSF52047">
    <property type="entry name" value="RNI-like"/>
    <property type="match status" value="1"/>
</dbReference>
<protein>
    <submittedName>
        <fullName evidence="1">Uncharacterized protein</fullName>
    </submittedName>
</protein>
<reference evidence="1" key="1">
    <citation type="submission" date="2014-05" db="EMBL/GenBank/DDBJ databases">
        <authorList>
            <person name="Chronopoulou M."/>
        </authorList>
    </citation>
    <scope>NUCLEOTIDE SEQUENCE</scope>
    <source>
        <tissue evidence="1">Whole organism</tissue>
    </source>
</reference>
<accession>A0A0K2VCA8</accession>
<dbReference type="OrthoDB" id="16120at2759"/>
<dbReference type="EMBL" id="HACA01030812">
    <property type="protein sequence ID" value="CDW48173.1"/>
    <property type="molecule type" value="Transcribed_RNA"/>
</dbReference>
<dbReference type="InterPro" id="IPR032675">
    <property type="entry name" value="LRR_dom_sf"/>
</dbReference>
<proteinExistence type="predicted"/>
<organism evidence="1">
    <name type="scientific">Lepeophtheirus salmonis</name>
    <name type="common">Salmon louse</name>
    <name type="synonym">Caligus salmonis</name>
    <dbReference type="NCBI Taxonomy" id="72036"/>
    <lineage>
        <taxon>Eukaryota</taxon>
        <taxon>Metazoa</taxon>
        <taxon>Ecdysozoa</taxon>
        <taxon>Arthropoda</taxon>
        <taxon>Crustacea</taxon>
        <taxon>Multicrustacea</taxon>
        <taxon>Hexanauplia</taxon>
        <taxon>Copepoda</taxon>
        <taxon>Siphonostomatoida</taxon>
        <taxon>Caligidae</taxon>
        <taxon>Lepeophtheirus</taxon>
    </lineage>
</organism>
<dbReference type="RefSeq" id="XP_040578930.1">
    <property type="nucleotide sequence ID" value="XM_040722996.2"/>
</dbReference>
<dbReference type="PROSITE" id="PS51450">
    <property type="entry name" value="LRR"/>
    <property type="match status" value="1"/>
</dbReference>
<sequence length="506" mass="57700">MPPFKVISSLYNLSLDLIAETLLKNHAGESVNTDNETDFEAMFSSSPPGMNLSDTISEKILGKYSLNIPLSLMFKRCVPFNIVRLDLTGFVRFGPIDSDVFHEFDEALYILLKKIPRIRELFLKTHEKFTYIPKVRNHHMYIIGNHCVHLEVLDISYNKLVTGEGLKYLLNCKELRKLYLFKVSTSEHEVVRLLDSLPNLVHLGYKSLGNVVNTLRKRLKRSFRGMPHNRRLKLTHIDNTGAYNNRVSCLRCKPSLLNVIKETCPDIKTLKLRVKDEDLFDFSLIESVRNVEFVYNVGVPASPSNGTLRFLVCSGKSLTSISLICSFISTPILRGIALECVMLESLWIRCNYFNDSSLGPFLEKKHGHLKRLKILYIRVGENEEQLPVLPKAVFTFILQNAGQTLSELTVFMLSPTLTDAYIYELFVELHLVALQKVLFLVPGENNSGGLLPLTIETLRFLLNFCPNLIKIGNIACWNVRRGEILLDPNLNNLSHGNYKLNIVDKR</sequence>
<dbReference type="AlphaFoldDB" id="A0A0K2VCA8"/>
<dbReference type="GeneID" id="121127581"/>